<feature type="domain" description="RRM" evidence="5">
    <location>
        <begin position="88"/>
        <end position="165"/>
    </location>
</feature>
<feature type="compositionally biased region" description="Pro residues" evidence="4">
    <location>
        <begin position="558"/>
        <end position="571"/>
    </location>
</feature>
<feature type="region of interest" description="Disordered" evidence="4">
    <location>
        <begin position="158"/>
        <end position="185"/>
    </location>
</feature>
<feature type="compositionally biased region" description="Basic and acidic residues" evidence="4">
    <location>
        <begin position="375"/>
        <end position="461"/>
    </location>
</feature>
<dbReference type="Gene3D" id="1.20.1390.10">
    <property type="entry name" value="PWI domain"/>
    <property type="match status" value="1"/>
</dbReference>
<dbReference type="Pfam" id="PF01480">
    <property type="entry name" value="PWI"/>
    <property type="match status" value="1"/>
</dbReference>
<keyword evidence="1" id="KW-0507">mRNA processing</keyword>
<dbReference type="InterPro" id="IPR002483">
    <property type="entry name" value="PWI_dom"/>
</dbReference>
<dbReference type="Proteomes" id="UP000440578">
    <property type="component" value="Unassembled WGS sequence"/>
</dbReference>
<feature type="compositionally biased region" description="Basic and acidic residues" evidence="4">
    <location>
        <begin position="224"/>
        <end position="243"/>
    </location>
</feature>
<sequence>MSFPGRGPPLMPGMPAMSLVQHAYPMQPLMQQAVPLVPSVMFAQRAALPIRPNRQPVPQTTYSRGPLNADRSQPAFSRRTKEPLGPPVTVFIGNITERAPDGMVRLILNSCGTVHNWKRVQGASGKLQAFGFCEFGNPDAALRAIRLLHDLDVSDKKLVAKSEKRSSQRRSPLQDETPAADDDYVDADMRADDESALKRIQQILADYAQDMSSYTPRGRRDRGRRSDGDRDSSRQRAQEKVIELSKSAVTVEDGPANLEGMEVEEEKKDLISREIGKFRDQMKRQEEEKERTRRERPERDMSPRAGRRRSRSRSRSRPERIATPPPAPPRRRSRSRSQVSETTSVAASTSSSRVRPGRERERDREREHKRRTRSREREEEPAVPRKSERDLKREKEEEEEAKERKKLDRKAREKEAAYQERLRNWETREQKRQREVKKEAEREKQREHEAQREAKKLKEFLEDYDDEKDDAKYYKGRELQRRLAAREREAEEDTRDQQREKEELEELRQRIQAEGHNDPSAEYERQRAEREEQYRPKLRVKPERPPSPPPQVVELAATPPPAPAPPSPPPQAADSSDGGRSPSPLPPAEDSLMGQSSPPQSSRAESVSRSADVTPRGPATPLTPAAQLEAAAAAATTAPVRPPTAGKKKKLDVKDVFNQDDDDGHQKKRRKLVPLDHDDDTKKKEEKKRAVKSLIEKIPTSKEELFSYTVDWDAVDSTLMERRIRPWINKKIAEYIGEPEPILVDFICSKILVGSTPQAILDDVQTVLDEEADVFVVKMWRLLIYEIQAKKNGLVK</sequence>
<feature type="compositionally biased region" description="Low complexity" evidence="4">
    <location>
        <begin position="619"/>
        <end position="645"/>
    </location>
</feature>
<dbReference type="SMART" id="SM00311">
    <property type="entry name" value="PWI"/>
    <property type="match status" value="1"/>
</dbReference>
<dbReference type="EMBL" id="VIIS01000199">
    <property type="protein sequence ID" value="KAF0312010.1"/>
    <property type="molecule type" value="Genomic_DNA"/>
</dbReference>
<evidence type="ECO:0000313" key="7">
    <source>
        <dbReference type="EMBL" id="KAF0312010.1"/>
    </source>
</evidence>
<dbReference type="Pfam" id="PF00076">
    <property type="entry name" value="RRM_1"/>
    <property type="match status" value="1"/>
</dbReference>
<dbReference type="InterPro" id="IPR034268">
    <property type="entry name" value="RBM25_RRM"/>
</dbReference>
<dbReference type="PROSITE" id="PS51025">
    <property type="entry name" value="PWI"/>
    <property type="match status" value="1"/>
</dbReference>
<dbReference type="GO" id="GO:0005681">
    <property type="term" value="C:spliceosomal complex"/>
    <property type="evidence" value="ECO:0007669"/>
    <property type="project" value="TreeGrafter"/>
</dbReference>
<dbReference type="InterPro" id="IPR052768">
    <property type="entry name" value="RBM25"/>
</dbReference>
<gene>
    <name evidence="7" type="primary">Rbm25</name>
    <name evidence="7" type="ORF">FJT64_017210</name>
</gene>
<dbReference type="InterPro" id="IPR000504">
    <property type="entry name" value="RRM_dom"/>
</dbReference>
<evidence type="ECO:0000256" key="4">
    <source>
        <dbReference type="SAM" id="MobiDB-lite"/>
    </source>
</evidence>
<dbReference type="GO" id="GO:0006397">
    <property type="term" value="P:mRNA processing"/>
    <property type="evidence" value="ECO:0007669"/>
    <property type="project" value="UniProtKB-KW"/>
</dbReference>
<protein>
    <submittedName>
        <fullName evidence="7">RNA-binding protein 25</fullName>
    </submittedName>
</protein>
<dbReference type="PANTHER" id="PTHR18806">
    <property type="entry name" value="RBM25 PROTEIN"/>
    <property type="match status" value="1"/>
</dbReference>
<feature type="compositionally biased region" description="Basic residues" evidence="4">
    <location>
        <begin position="305"/>
        <end position="315"/>
    </location>
</feature>
<feature type="compositionally biased region" description="Basic and acidic residues" evidence="4">
    <location>
        <begin position="356"/>
        <end position="366"/>
    </location>
</feature>
<feature type="compositionally biased region" description="Basic and acidic residues" evidence="4">
    <location>
        <begin position="673"/>
        <end position="688"/>
    </location>
</feature>
<feature type="compositionally biased region" description="Polar residues" evidence="4">
    <location>
        <begin position="593"/>
        <end position="611"/>
    </location>
</feature>
<evidence type="ECO:0000259" key="6">
    <source>
        <dbReference type="PROSITE" id="PS51025"/>
    </source>
</evidence>
<organism evidence="7 8">
    <name type="scientific">Amphibalanus amphitrite</name>
    <name type="common">Striped barnacle</name>
    <name type="synonym">Balanus amphitrite</name>
    <dbReference type="NCBI Taxonomy" id="1232801"/>
    <lineage>
        <taxon>Eukaryota</taxon>
        <taxon>Metazoa</taxon>
        <taxon>Ecdysozoa</taxon>
        <taxon>Arthropoda</taxon>
        <taxon>Crustacea</taxon>
        <taxon>Multicrustacea</taxon>
        <taxon>Cirripedia</taxon>
        <taxon>Thoracica</taxon>
        <taxon>Thoracicalcarea</taxon>
        <taxon>Balanomorpha</taxon>
        <taxon>Balanoidea</taxon>
        <taxon>Balanidae</taxon>
        <taxon>Amphibalaninae</taxon>
        <taxon>Amphibalanus</taxon>
    </lineage>
</organism>
<feature type="region of interest" description="Disordered" evidence="4">
    <location>
        <begin position="52"/>
        <end position="82"/>
    </location>
</feature>
<feature type="compositionally biased region" description="Low complexity" evidence="4">
    <location>
        <begin position="336"/>
        <end position="354"/>
    </location>
</feature>
<comment type="caution">
    <text evidence="7">The sequence shown here is derived from an EMBL/GenBank/DDBJ whole genome shotgun (WGS) entry which is preliminary data.</text>
</comment>
<keyword evidence="8" id="KW-1185">Reference proteome</keyword>
<dbReference type="InterPro" id="IPR012677">
    <property type="entry name" value="Nucleotide-bd_a/b_plait_sf"/>
</dbReference>
<dbReference type="Gene3D" id="3.30.70.330">
    <property type="match status" value="1"/>
</dbReference>
<dbReference type="InterPro" id="IPR035979">
    <property type="entry name" value="RBD_domain_sf"/>
</dbReference>
<name>A0A6A4X796_AMPAM</name>
<dbReference type="OrthoDB" id="6275295at2759"/>
<dbReference type="SMART" id="SM00360">
    <property type="entry name" value="RRM"/>
    <property type="match status" value="1"/>
</dbReference>
<accession>A0A6A4X796</accession>
<dbReference type="InterPro" id="IPR036483">
    <property type="entry name" value="PWI_dom_sf"/>
</dbReference>
<evidence type="ECO:0000259" key="5">
    <source>
        <dbReference type="PROSITE" id="PS50102"/>
    </source>
</evidence>
<reference evidence="7 8" key="1">
    <citation type="submission" date="2019-07" db="EMBL/GenBank/DDBJ databases">
        <title>Draft genome assembly of a fouling barnacle, Amphibalanus amphitrite (Darwin, 1854): The first reference genome for Thecostraca.</title>
        <authorList>
            <person name="Kim W."/>
        </authorList>
    </citation>
    <scope>NUCLEOTIDE SEQUENCE [LARGE SCALE GENOMIC DNA]</scope>
    <source>
        <strain evidence="7">SNU_AA5</strain>
        <tissue evidence="7">Soma without cirri and trophi</tissue>
    </source>
</reference>
<evidence type="ECO:0000313" key="8">
    <source>
        <dbReference type="Proteomes" id="UP000440578"/>
    </source>
</evidence>
<feature type="region of interest" description="Disordered" evidence="4">
    <location>
        <begin position="208"/>
        <end position="688"/>
    </location>
</feature>
<dbReference type="CDD" id="cd12446">
    <property type="entry name" value="RRM_RBM25"/>
    <property type="match status" value="1"/>
</dbReference>
<dbReference type="PROSITE" id="PS50102">
    <property type="entry name" value="RRM"/>
    <property type="match status" value="1"/>
</dbReference>
<dbReference type="SUPFAM" id="SSF54928">
    <property type="entry name" value="RNA-binding domain, RBD"/>
    <property type="match status" value="1"/>
</dbReference>
<dbReference type="AlphaFoldDB" id="A0A6A4X796"/>
<evidence type="ECO:0000256" key="1">
    <source>
        <dbReference type="ARBA" id="ARBA00022664"/>
    </source>
</evidence>
<feature type="compositionally biased region" description="Basic and acidic residues" evidence="4">
    <location>
        <begin position="469"/>
        <end position="544"/>
    </location>
</feature>
<dbReference type="GO" id="GO:0003729">
    <property type="term" value="F:mRNA binding"/>
    <property type="evidence" value="ECO:0007669"/>
    <property type="project" value="TreeGrafter"/>
</dbReference>
<proteinExistence type="predicted"/>
<dbReference type="FunFam" id="1.20.1390.10:FF:000004">
    <property type="entry name" value="RNA-binding motif protein 25"/>
    <property type="match status" value="1"/>
</dbReference>
<evidence type="ECO:0000256" key="3">
    <source>
        <dbReference type="PROSITE-ProRule" id="PRU00176"/>
    </source>
</evidence>
<dbReference type="GO" id="GO:0000381">
    <property type="term" value="P:regulation of alternative mRNA splicing, via spliceosome"/>
    <property type="evidence" value="ECO:0007669"/>
    <property type="project" value="TreeGrafter"/>
</dbReference>
<feature type="compositionally biased region" description="Basic and acidic residues" evidence="4">
    <location>
        <begin position="265"/>
        <end position="302"/>
    </location>
</feature>
<evidence type="ECO:0000256" key="2">
    <source>
        <dbReference type="ARBA" id="ARBA00022884"/>
    </source>
</evidence>
<dbReference type="SUPFAM" id="SSF101233">
    <property type="entry name" value="PWI domain"/>
    <property type="match status" value="1"/>
</dbReference>
<feature type="domain" description="PWI" evidence="6">
    <location>
        <begin position="703"/>
        <end position="796"/>
    </location>
</feature>
<dbReference type="PANTHER" id="PTHR18806:SF4">
    <property type="entry name" value="RNA-BINDING PROTEIN 25"/>
    <property type="match status" value="1"/>
</dbReference>
<keyword evidence="2 3" id="KW-0694">RNA-binding</keyword>